<name>A0A178IPE9_9BACT</name>
<organism evidence="1 2">
    <name type="scientific">Termitidicoccus mucosus</name>
    <dbReference type="NCBI Taxonomy" id="1184151"/>
    <lineage>
        <taxon>Bacteria</taxon>
        <taxon>Pseudomonadati</taxon>
        <taxon>Verrucomicrobiota</taxon>
        <taxon>Opitutia</taxon>
        <taxon>Opitutales</taxon>
        <taxon>Opitutaceae</taxon>
        <taxon>Termitidicoccus</taxon>
    </lineage>
</organism>
<comment type="caution">
    <text evidence="1">The sequence shown here is derived from an EMBL/GenBank/DDBJ whole genome shotgun (WGS) entry which is preliminary data.</text>
</comment>
<sequence>MPDLRAAKARPSFRPGRNAGAFFCADIFRLQTGGNGIPYKKINASRRNDPASSHPLITSLHHQYQSGADPCPPRIFSLQPNPKS</sequence>
<dbReference type="STRING" id="1184151.AW736_01640"/>
<dbReference type="Proteomes" id="UP000078486">
    <property type="component" value="Unassembled WGS sequence"/>
</dbReference>
<evidence type="ECO:0000313" key="1">
    <source>
        <dbReference type="EMBL" id="OAM91770.1"/>
    </source>
</evidence>
<evidence type="ECO:0000313" key="2">
    <source>
        <dbReference type="Proteomes" id="UP000078486"/>
    </source>
</evidence>
<accession>A0A178IPE9</accession>
<reference evidence="1 2" key="1">
    <citation type="submission" date="2016-01" db="EMBL/GenBank/DDBJ databases">
        <title>High potential of lignocellulose degradation of a new Verrucomicrobia species.</title>
        <authorList>
            <person name="Wang Y."/>
            <person name="Shi Y."/>
            <person name="Qiu Z."/>
            <person name="Liu S."/>
            <person name="Yang H."/>
        </authorList>
    </citation>
    <scope>NUCLEOTIDE SEQUENCE [LARGE SCALE GENOMIC DNA]</scope>
    <source>
        <strain evidence="1 2">TSB47</strain>
    </source>
</reference>
<dbReference type="AlphaFoldDB" id="A0A178IPE9"/>
<proteinExistence type="predicted"/>
<keyword evidence="2" id="KW-1185">Reference proteome</keyword>
<gene>
    <name evidence="1" type="ORF">AW736_01640</name>
</gene>
<protein>
    <submittedName>
        <fullName evidence="1">Uncharacterized protein</fullName>
    </submittedName>
</protein>
<dbReference type="EMBL" id="LRRQ01000015">
    <property type="protein sequence ID" value="OAM91770.1"/>
    <property type="molecule type" value="Genomic_DNA"/>
</dbReference>